<dbReference type="InterPro" id="IPR013785">
    <property type="entry name" value="Aldolase_TIM"/>
</dbReference>
<name>A0A919S397_9CLOT</name>
<evidence type="ECO:0000313" key="4">
    <source>
        <dbReference type="Proteomes" id="UP000679179"/>
    </source>
</evidence>
<evidence type="ECO:0000256" key="1">
    <source>
        <dbReference type="ARBA" id="ARBA00023211"/>
    </source>
</evidence>
<dbReference type="PROSITE" id="PS50991">
    <property type="entry name" value="PYR_CT"/>
    <property type="match status" value="1"/>
</dbReference>
<dbReference type="Proteomes" id="UP000679179">
    <property type="component" value="Unassembled WGS sequence"/>
</dbReference>
<dbReference type="RefSeq" id="WP_212905086.1">
    <property type="nucleotide sequence ID" value="NZ_BOPZ01000036.1"/>
</dbReference>
<sequence length="326" mass="36991">MKRKGTWLTYREDVRVFDCTIRDGGLINNFYFDDDLVRAVYDTCEAAGIDYMEIGYKASKDIFSPSNFGKAKFCNEQFVREIVGDREKRVKISVMADAGRTNYKEDILNKSESAIDMVRVAAYIHQIPAAIDIIKDVKDKGYESTINLMSVSAVKEKELEEALEVIGKTDVDVIYLVDSFGSLYSEDIENLMITFNQVAQSYNKKIGIHSHNNQQLAYANTLEAMMRGASYLDATFGGLGRGAGNCPMELLMGFLKNPKYSLRPILKCLDDYIVPLKGKMKWGTDVPYMLTGQYNIHPKLAISFVESEDRNKNYTEFYDSLLNENL</sequence>
<dbReference type="EMBL" id="BOPZ01000036">
    <property type="protein sequence ID" value="GIM30418.1"/>
    <property type="molecule type" value="Genomic_DNA"/>
</dbReference>
<dbReference type="Gene3D" id="3.20.20.70">
    <property type="entry name" value="Aldolase class I"/>
    <property type="match status" value="1"/>
</dbReference>
<evidence type="ECO:0000313" key="3">
    <source>
        <dbReference type="EMBL" id="GIM30418.1"/>
    </source>
</evidence>
<reference evidence="3" key="1">
    <citation type="submission" date="2021-03" db="EMBL/GenBank/DDBJ databases">
        <title>Taxonomic study of Clostridium polyendosporum from meadow-gley soil under rice.</title>
        <authorList>
            <person name="Kobayashi H."/>
            <person name="Tanizawa Y."/>
            <person name="Yagura M."/>
        </authorList>
    </citation>
    <scope>NUCLEOTIDE SEQUENCE</scope>
    <source>
        <strain evidence="3">JCM 30710</strain>
    </source>
</reference>
<gene>
    <name evidence="3" type="ORF">CPJCM30710_30840</name>
</gene>
<dbReference type="GO" id="GO:0009098">
    <property type="term" value="P:L-leucine biosynthetic process"/>
    <property type="evidence" value="ECO:0007669"/>
    <property type="project" value="TreeGrafter"/>
</dbReference>
<dbReference type="InterPro" id="IPR050073">
    <property type="entry name" value="2-IPM_HCS-like"/>
</dbReference>
<dbReference type="GO" id="GO:0003852">
    <property type="term" value="F:2-isopropylmalate synthase activity"/>
    <property type="evidence" value="ECO:0007669"/>
    <property type="project" value="TreeGrafter"/>
</dbReference>
<dbReference type="Pfam" id="PF00682">
    <property type="entry name" value="HMGL-like"/>
    <property type="match status" value="1"/>
</dbReference>
<comment type="caution">
    <text evidence="3">The sequence shown here is derived from an EMBL/GenBank/DDBJ whole genome shotgun (WGS) entry which is preliminary data.</text>
</comment>
<organism evidence="3 4">
    <name type="scientific">Clostridium polyendosporum</name>
    <dbReference type="NCBI Taxonomy" id="69208"/>
    <lineage>
        <taxon>Bacteria</taxon>
        <taxon>Bacillati</taxon>
        <taxon>Bacillota</taxon>
        <taxon>Clostridia</taxon>
        <taxon>Eubacteriales</taxon>
        <taxon>Clostridiaceae</taxon>
        <taxon>Clostridium</taxon>
    </lineage>
</organism>
<dbReference type="SUPFAM" id="SSF51569">
    <property type="entry name" value="Aldolase"/>
    <property type="match status" value="1"/>
</dbReference>
<accession>A0A919S397</accession>
<dbReference type="PANTHER" id="PTHR10277">
    <property type="entry name" value="HOMOCITRATE SYNTHASE-RELATED"/>
    <property type="match status" value="1"/>
</dbReference>
<feature type="domain" description="Pyruvate carboxyltransferase" evidence="2">
    <location>
        <begin position="14"/>
        <end position="270"/>
    </location>
</feature>
<protein>
    <recommendedName>
        <fullName evidence="2">Pyruvate carboxyltransferase domain-containing protein</fullName>
    </recommendedName>
</protein>
<dbReference type="CDD" id="cd07944">
    <property type="entry name" value="DRE_TIM_HOA_like"/>
    <property type="match status" value="1"/>
</dbReference>
<keyword evidence="1" id="KW-0464">Manganese</keyword>
<proteinExistence type="predicted"/>
<keyword evidence="4" id="KW-1185">Reference proteome</keyword>
<dbReference type="AlphaFoldDB" id="A0A919S397"/>
<evidence type="ECO:0000259" key="2">
    <source>
        <dbReference type="PROSITE" id="PS50991"/>
    </source>
</evidence>
<dbReference type="InterPro" id="IPR000891">
    <property type="entry name" value="PYR_CT"/>
</dbReference>
<dbReference type="PANTHER" id="PTHR10277:SF9">
    <property type="entry name" value="2-ISOPROPYLMALATE SYNTHASE 1, CHLOROPLASTIC-RELATED"/>
    <property type="match status" value="1"/>
</dbReference>